<comment type="similarity">
    <text evidence="1 8">Belongs to the SOS response-associated peptidase family.</text>
</comment>
<keyword evidence="4 8" id="KW-0378">Hydrolase</keyword>
<dbReference type="InterPro" id="IPR003738">
    <property type="entry name" value="SRAP"/>
</dbReference>
<evidence type="ECO:0000256" key="4">
    <source>
        <dbReference type="ARBA" id="ARBA00022801"/>
    </source>
</evidence>
<dbReference type="EMBL" id="JBBKZU010000014">
    <property type="protein sequence ID" value="MEJ8814622.1"/>
    <property type="molecule type" value="Genomic_DNA"/>
</dbReference>
<accession>A0ABU8VN89</accession>
<evidence type="ECO:0000256" key="2">
    <source>
        <dbReference type="ARBA" id="ARBA00022670"/>
    </source>
</evidence>
<reference evidence="10 11" key="1">
    <citation type="submission" date="2024-03" db="EMBL/GenBank/DDBJ databases">
        <title>Novel species of the genus Variovorax.</title>
        <authorList>
            <person name="Liu Q."/>
            <person name="Xin Y.-H."/>
        </authorList>
    </citation>
    <scope>NUCLEOTIDE SEQUENCE [LARGE SCALE GENOMIC DNA]</scope>
    <source>
        <strain evidence="10 11">KACC 18899</strain>
    </source>
</reference>
<evidence type="ECO:0000313" key="10">
    <source>
        <dbReference type="EMBL" id="MEJ8814622.1"/>
    </source>
</evidence>
<dbReference type="Pfam" id="PF02586">
    <property type="entry name" value="SRAP"/>
    <property type="match status" value="1"/>
</dbReference>
<keyword evidence="2 8" id="KW-0645">Protease</keyword>
<sequence length="247" mass="27738">MVEGHFGLLPGFAKDAKLGLKTYNARSETVRELASFKGAWAKPRHCIVPCKAIYEPDWRAGKFIPTRFTAANDETLGVAGLWLPWKNPETAEWELSFTMLTINADEHPLFKLMHRPGLKRPPDKQDKRMVAILPEAQYGEWLDAPPERSMDFLLQFLPSDLRWWPSLRRQRGPSRPGDGGIRAGKGRSSPTGRGRVIARQLEALRWLQELVAQDPRPRDRVGAGSIPGSRGTSSAQSWSRCSIWGSA</sequence>
<evidence type="ECO:0000256" key="7">
    <source>
        <dbReference type="ARBA" id="ARBA00023239"/>
    </source>
</evidence>
<feature type="region of interest" description="Disordered" evidence="9">
    <location>
        <begin position="167"/>
        <end position="194"/>
    </location>
</feature>
<keyword evidence="3" id="KW-0227">DNA damage</keyword>
<evidence type="ECO:0000313" key="11">
    <source>
        <dbReference type="Proteomes" id="UP001365846"/>
    </source>
</evidence>
<feature type="region of interest" description="Disordered" evidence="9">
    <location>
        <begin position="215"/>
        <end position="247"/>
    </location>
</feature>
<keyword evidence="5" id="KW-0190">Covalent protein-DNA linkage</keyword>
<dbReference type="Gene3D" id="3.90.1680.10">
    <property type="entry name" value="SOS response associated peptidase-like"/>
    <property type="match status" value="1"/>
</dbReference>
<gene>
    <name evidence="10" type="ORF">WKW77_26345</name>
</gene>
<evidence type="ECO:0000256" key="5">
    <source>
        <dbReference type="ARBA" id="ARBA00023124"/>
    </source>
</evidence>
<dbReference type="PANTHER" id="PTHR13604">
    <property type="entry name" value="DC12-RELATED"/>
    <property type="match status" value="1"/>
</dbReference>
<keyword evidence="11" id="KW-1185">Reference proteome</keyword>
<dbReference type="InterPro" id="IPR036590">
    <property type="entry name" value="SRAP-like"/>
</dbReference>
<evidence type="ECO:0000256" key="3">
    <source>
        <dbReference type="ARBA" id="ARBA00022763"/>
    </source>
</evidence>
<dbReference type="SUPFAM" id="SSF143081">
    <property type="entry name" value="BB1717-like"/>
    <property type="match status" value="1"/>
</dbReference>
<evidence type="ECO:0000256" key="9">
    <source>
        <dbReference type="SAM" id="MobiDB-lite"/>
    </source>
</evidence>
<proteinExistence type="inferred from homology"/>
<feature type="compositionally biased region" description="Polar residues" evidence="9">
    <location>
        <begin position="230"/>
        <end position="240"/>
    </location>
</feature>
<name>A0ABU8VN89_9BURK</name>
<evidence type="ECO:0000256" key="1">
    <source>
        <dbReference type="ARBA" id="ARBA00008136"/>
    </source>
</evidence>
<keyword evidence="6" id="KW-0238">DNA-binding</keyword>
<organism evidence="10 11">
    <name type="scientific">Variovorax ureilyticus</name>
    <dbReference type="NCBI Taxonomy" id="1836198"/>
    <lineage>
        <taxon>Bacteria</taxon>
        <taxon>Pseudomonadati</taxon>
        <taxon>Pseudomonadota</taxon>
        <taxon>Betaproteobacteria</taxon>
        <taxon>Burkholderiales</taxon>
        <taxon>Comamonadaceae</taxon>
        <taxon>Variovorax</taxon>
    </lineage>
</organism>
<evidence type="ECO:0000256" key="8">
    <source>
        <dbReference type="RuleBase" id="RU364100"/>
    </source>
</evidence>
<dbReference type="Proteomes" id="UP001365846">
    <property type="component" value="Unassembled WGS sequence"/>
</dbReference>
<comment type="caution">
    <text evidence="10">The sequence shown here is derived from an EMBL/GenBank/DDBJ whole genome shotgun (WGS) entry which is preliminary data.</text>
</comment>
<protein>
    <recommendedName>
        <fullName evidence="8">Abasic site processing protein</fullName>
        <ecNumber evidence="8">3.4.-.-</ecNumber>
    </recommendedName>
</protein>
<dbReference type="EC" id="3.4.-.-" evidence="8"/>
<evidence type="ECO:0000256" key="6">
    <source>
        <dbReference type="ARBA" id="ARBA00023125"/>
    </source>
</evidence>
<keyword evidence="7" id="KW-0456">Lyase</keyword>
<dbReference type="PANTHER" id="PTHR13604:SF0">
    <property type="entry name" value="ABASIC SITE PROCESSING PROTEIN HMCES"/>
    <property type="match status" value="1"/>
</dbReference>